<keyword evidence="2 5" id="KW-0378">Hydrolase</keyword>
<dbReference type="PANTHER" id="PTHR43046:SF12">
    <property type="entry name" value="GDP-MANNOSE MANNOSYL HYDROLASE"/>
    <property type="match status" value="1"/>
</dbReference>
<dbReference type="OrthoDB" id="4247482at2"/>
<dbReference type="GO" id="GO:0016787">
    <property type="term" value="F:hydrolase activity"/>
    <property type="evidence" value="ECO:0007669"/>
    <property type="project" value="UniProtKB-KW"/>
</dbReference>
<dbReference type="RefSeq" id="WP_132174756.1">
    <property type="nucleotide sequence ID" value="NZ_SMKX01000141.1"/>
</dbReference>
<dbReference type="InterPro" id="IPR000086">
    <property type="entry name" value="NUDIX_hydrolase_dom"/>
</dbReference>
<sequence length="155" mass="17071">MTVPDYIARMPRKRQASAVLIRDESNRVLLLEPSYKPNWELPGGIVEADESPWAAAAREVLEELDLVLPIGRLLVADYIHAYEDRPEGINFVFDGGTLADAPTTFPDGEILSAHFLTLAEVQPRVRSMMHNRITTALAAIAEGATALCEQGFRVA</sequence>
<evidence type="ECO:0000259" key="4">
    <source>
        <dbReference type="PROSITE" id="PS51462"/>
    </source>
</evidence>
<evidence type="ECO:0000313" key="6">
    <source>
        <dbReference type="Proteomes" id="UP000295124"/>
    </source>
</evidence>
<protein>
    <submittedName>
        <fullName evidence="5">NUDIX hydrolase</fullName>
    </submittedName>
</protein>
<dbReference type="SUPFAM" id="SSF55811">
    <property type="entry name" value="Nudix"/>
    <property type="match status" value="1"/>
</dbReference>
<comment type="cofactor">
    <cofactor evidence="1">
        <name>Mg(2+)</name>
        <dbReference type="ChEBI" id="CHEBI:18420"/>
    </cofactor>
</comment>
<reference evidence="5 6" key="1">
    <citation type="submission" date="2019-03" db="EMBL/GenBank/DDBJ databases">
        <title>Draft genome sequences of novel Actinobacteria.</title>
        <authorList>
            <person name="Sahin N."/>
            <person name="Ay H."/>
            <person name="Saygin H."/>
        </authorList>
    </citation>
    <scope>NUCLEOTIDE SEQUENCE [LARGE SCALE GENOMIC DNA]</scope>
    <source>
        <strain evidence="5 6">JCM 13523</strain>
    </source>
</reference>
<feature type="domain" description="Nudix hydrolase" evidence="4">
    <location>
        <begin position="11"/>
        <end position="141"/>
    </location>
</feature>
<gene>
    <name evidence="5" type="ORF">E1263_33470</name>
</gene>
<dbReference type="InterPro" id="IPR015797">
    <property type="entry name" value="NUDIX_hydrolase-like_dom_sf"/>
</dbReference>
<dbReference type="InterPro" id="IPR020084">
    <property type="entry name" value="NUDIX_hydrolase_CS"/>
</dbReference>
<accession>A0A4R4YU96</accession>
<dbReference type="Gene3D" id="3.90.79.10">
    <property type="entry name" value="Nucleoside Triphosphate Pyrophosphohydrolase"/>
    <property type="match status" value="1"/>
</dbReference>
<dbReference type="CDD" id="cd18876">
    <property type="entry name" value="NUDIX_Hydrolase"/>
    <property type="match status" value="1"/>
</dbReference>
<dbReference type="PANTHER" id="PTHR43046">
    <property type="entry name" value="GDP-MANNOSE MANNOSYL HYDROLASE"/>
    <property type="match status" value="1"/>
</dbReference>
<dbReference type="PROSITE" id="PS00893">
    <property type="entry name" value="NUDIX_BOX"/>
    <property type="match status" value="1"/>
</dbReference>
<proteinExistence type="predicted"/>
<dbReference type="PROSITE" id="PS51462">
    <property type="entry name" value="NUDIX"/>
    <property type="match status" value="1"/>
</dbReference>
<comment type="caution">
    <text evidence="5">The sequence shown here is derived from an EMBL/GenBank/DDBJ whole genome shotgun (WGS) entry which is preliminary data.</text>
</comment>
<evidence type="ECO:0000256" key="1">
    <source>
        <dbReference type="ARBA" id="ARBA00001946"/>
    </source>
</evidence>
<dbReference type="EMBL" id="SMKX01000141">
    <property type="protein sequence ID" value="TDD48310.1"/>
    <property type="molecule type" value="Genomic_DNA"/>
</dbReference>
<dbReference type="Pfam" id="PF00293">
    <property type="entry name" value="NUDIX"/>
    <property type="match status" value="1"/>
</dbReference>
<keyword evidence="3" id="KW-0460">Magnesium</keyword>
<dbReference type="Proteomes" id="UP000295124">
    <property type="component" value="Unassembled WGS sequence"/>
</dbReference>
<evidence type="ECO:0000256" key="3">
    <source>
        <dbReference type="ARBA" id="ARBA00022842"/>
    </source>
</evidence>
<dbReference type="AlphaFoldDB" id="A0A4R4YU96"/>
<name>A0A4R4YU96_9ACTN</name>
<evidence type="ECO:0000256" key="2">
    <source>
        <dbReference type="ARBA" id="ARBA00022801"/>
    </source>
</evidence>
<evidence type="ECO:0000313" key="5">
    <source>
        <dbReference type="EMBL" id="TDD48310.1"/>
    </source>
</evidence>
<organism evidence="5 6">
    <name type="scientific">Kribbella antibiotica</name>
    <dbReference type="NCBI Taxonomy" id="190195"/>
    <lineage>
        <taxon>Bacteria</taxon>
        <taxon>Bacillati</taxon>
        <taxon>Actinomycetota</taxon>
        <taxon>Actinomycetes</taxon>
        <taxon>Propionibacteriales</taxon>
        <taxon>Kribbellaceae</taxon>
        <taxon>Kribbella</taxon>
    </lineage>
</organism>
<keyword evidence="6" id="KW-1185">Reference proteome</keyword>